<protein>
    <submittedName>
        <fullName evidence="2">Dihydroxyacetone kinase family protein</fullName>
    </submittedName>
</protein>
<proteinExistence type="predicted"/>
<dbReference type="GeneID" id="93248659"/>
<dbReference type="InterPro" id="IPR019986">
    <property type="entry name" value="YloV-like"/>
</dbReference>
<gene>
    <name evidence="2" type="ORF">MOS_560</name>
</gene>
<dbReference type="SMART" id="SM01120">
    <property type="entry name" value="Dak2"/>
    <property type="match status" value="1"/>
</dbReference>
<dbReference type="NCBIfam" id="TIGR03599">
    <property type="entry name" value="YloV"/>
    <property type="match status" value="1"/>
</dbReference>
<dbReference type="InterPro" id="IPR036117">
    <property type="entry name" value="DhaL_dom_sf"/>
</dbReference>
<dbReference type="Proteomes" id="UP000009399">
    <property type="component" value="Chromosome"/>
</dbReference>
<evidence type="ECO:0000259" key="1">
    <source>
        <dbReference type="PROSITE" id="PS51480"/>
    </source>
</evidence>
<evidence type="ECO:0000313" key="3">
    <source>
        <dbReference type="Proteomes" id="UP000009399"/>
    </source>
</evidence>
<dbReference type="Gene3D" id="1.25.40.340">
    <property type="match status" value="1"/>
</dbReference>
<dbReference type="RefSeq" id="WP_015084227.1">
    <property type="nucleotide sequence ID" value="NC_019552.1"/>
</dbReference>
<dbReference type="AlphaFoldDB" id="A0AAI8AN69"/>
<dbReference type="InterPro" id="IPR004007">
    <property type="entry name" value="DhaL_dom"/>
</dbReference>
<sequence>MNDKILNAQMFKWALESGVNNLANNVEKINSLNVFPVPDGDTGSNMLATINSAYEAVKNLNSNTLSDIIKATSKAMLFGARGNSGVILSQIFRGLGEILENKKEANVLDLVKAFENAQNKAYQSVLKPVEGTILTFIREVSQTLKSTIVETNTIQEFFRIVVEQGRKTTDNSPNLLKILKESGVTDSGSEGILLIFEGFNSFVNGKAIQRLKNEEKERDLIFDLEHNDEEEFGYCTECIVDLKNPTKFNKNKIIHDLEKNVKSIVIVEQEGFLKIHGHTLKPGLILNYLQKYGEFVKIKSENMTLQSNQNSTSTTNNNTALENSNPSLSALVSCNNGQGIISIMKQNGTDFIIEGGQTDNPSTQDIVAAINSVNAKSVFVLPNNSNIILAAQQAAKIVTDKKVIVIPTKNQVQGLEASLNFNKDTKWEDNKELMEEAVQSLRVLEIFQASKDAKINNVKVKKDQFVAMENNKLLKAKATAYDVVIDTIESLITQDSEMIYIYYGDLATEAEALEIQEYLEQNYDLEIVVKNGQQKIFNFLIGVV</sequence>
<dbReference type="InterPro" id="IPR033470">
    <property type="entry name" value="FakA-like_C"/>
</dbReference>
<dbReference type="SUPFAM" id="SSF101473">
    <property type="entry name" value="DhaL-like"/>
    <property type="match status" value="1"/>
</dbReference>
<dbReference type="EMBL" id="CP003914">
    <property type="protein sequence ID" value="AFX74472.1"/>
    <property type="molecule type" value="Genomic_DNA"/>
</dbReference>
<evidence type="ECO:0000313" key="2">
    <source>
        <dbReference type="EMBL" id="AFX74472.1"/>
    </source>
</evidence>
<reference evidence="2 3" key="1">
    <citation type="journal article" date="2013" name="Genome Announc.">
        <title>Complete Genome Sequence of Mycoplasma hyorhinis Strain SK76.</title>
        <authorList>
            <person name="Goodison S."/>
            <person name="Urquidi V."/>
            <person name="Kumar D."/>
            <person name="Reyes L."/>
            <person name="Rosser C.J."/>
        </authorList>
    </citation>
    <scope>NUCLEOTIDE SEQUENCE [LARGE SCALE GENOMIC DNA]</scope>
    <source>
        <strain evidence="2 3">SK76</strain>
    </source>
</reference>
<accession>A0AAI8AN69</accession>
<dbReference type="InterPro" id="IPR048394">
    <property type="entry name" value="FakA-like_M"/>
</dbReference>
<dbReference type="PROSITE" id="PS51480">
    <property type="entry name" value="DHAL"/>
    <property type="match status" value="1"/>
</dbReference>
<dbReference type="GO" id="GO:0006071">
    <property type="term" value="P:glycerol metabolic process"/>
    <property type="evidence" value="ECO:0007669"/>
    <property type="project" value="InterPro"/>
</dbReference>
<dbReference type="Pfam" id="PF02734">
    <property type="entry name" value="Dak2"/>
    <property type="match status" value="1"/>
</dbReference>
<dbReference type="GO" id="GO:0004371">
    <property type="term" value="F:glycerone kinase activity"/>
    <property type="evidence" value="ECO:0007669"/>
    <property type="project" value="InterPro"/>
</dbReference>
<dbReference type="PANTHER" id="PTHR33434">
    <property type="entry name" value="DEGV DOMAIN-CONTAINING PROTEIN DR_1986-RELATED"/>
    <property type="match status" value="1"/>
</dbReference>
<name>A0AAI8AN69_MESHY</name>
<feature type="domain" description="DhaL" evidence="1">
    <location>
        <begin position="9"/>
        <end position="201"/>
    </location>
</feature>
<dbReference type="SMART" id="SM01121">
    <property type="entry name" value="Dak1_2"/>
    <property type="match status" value="1"/>
</dbReference>
<dbReference type="InterPro" id="IPR050270">
    <property type="entry name" value="DegV_domain_contain"/>
</dbReference>
<organism evidence="2 3">
    <name type="scientific">Mesomycoplasma hyorhinis SK76</name>
    <dbReference type="NCBI Taxonomy" id="1118964"/>
    <lineage>
        <taxon>Bacteria</taxon>
        <taxon>Bacillati</taxon>
        <taxon>Mycoplasmatota</taxon>
        <taxon>Mycoplasmoidales</taxon>
        <taxon>Metamycoplasmataceae</taxon>
        <taxon>Mesomycoplasma</taxon>
    </lineage>
</organism>
<dbReference type="Pfam" id="PF21645">
    <property type="entry name" value="FakA-like_M"/>
    <property type="match status" value="1"/>
</dbReference>
<dbReference type="KEGG" id="mhs:MOS_560"/>
<dbReference type="PANTHER" id="PTHR33434:SF4">
    <property type="entry name" value="PHOSPHATASE PROTEIN"/>
    <property type="match status" value="1"/>
</dbReference>
<dbReference type="Pfam" id="PF13684">
    <property type="entry name" value="FakA-like_C"/>
    <property type="match status" value="1"/>
</dbReference>
<keyword evidence="2" id="KW-0808">Transferase</keyword>
<keyword evidence="2" id="KW-0418">Kinase</keyword>